<dbReference type="AlphaFoldDB" id="A0A5D2FAG1"/>
<protein>
    <submittedName>
        <fullName evidence="1">Uncharacterized protein</fullName>
    </submittedName>
</protein>
<organism evidence="1 2">
    <name type="scientific">Gossypium darwinii</name>
    <name type="common">Darwin's cotton</name>
    <name type="synonym">Gossypium barbadense var. darwinii</name>
    <dbReference type="NCBI Taxonomy" id="34276"/>
    <lineage>
        <taxon>Eukaryota</taxon>
        <taxon>Viridiplantae</taxon>
        <taxon>Streptophyta</taxon>
        <taxon>Embryophyta</taxon>
        <taxon>Tracheophyta</taxon>
        <taxon>Spermatophyta</taxon>
        <taxon>Magnoliopsida</taxon>
        <taxon>eudicotyledons</taxon>
        <taxon>Gunneridae</taxon>
        <taxon>Pentapetalae</taxon>
        <taxon>rosids</taxon>
        <taxon>malvids</taxon>
        <taxon>Malvales</taxon>
        <taxon>Malvaceae</taxon>
        <taxon>Malvoideae</taxon>
        <taxon>Gossypium</taxon>
    </lineage>
</organism>
<dbReference type="Proteomes" id="UP000323506">
    <property type="component" value="Chromosome A09"/>
</dbReference>
<accession>A0A5D2FAG1</accession>
<keyword evidence="2" id="KW-1185">Reference proteome</keyword>
<dbReference type="EMBL" id="CM017696">
    <property type="protein sequence ID" value="TYH02250.1"/>
    <property type="molecule type" value="Genomic_DNA"/>
</dbReference>
<sequence length="122" mass="14113">MAKISFNFFHQHGEVEINSDFFYHQHDKVEFSSDFFQHQHDEAEISSGFFSTLMWQVQTQIPPVMNVVSGKFIFPLSCTNKLNHANNAVSDIEFVEKFTFKLFLAIDCSRIKVSLPIEGISF</sequence>
<gene>
    <name evidence="1" type="ORF">ES288_A09G124600v1</name>
</gene>
<name>A0A5D2FAG1_GOSDA</name>
<reference evidence="1 2" key="1">
    <citation type="submission" date="2019-06" db="EMBL/GenBank/DDBJ databases">
        <title>WGS assembly of Gossypium darwinii.</title>
        <authorList>
            <person name="Chen Z.J."/>
            <person name="Sreedasyam A."/>
            <person name="Ando A."/>
            <person name="Song Q."/>
            <person name="De L."/>
            <person name="Hulse-Kemp A."/>
            <person name="Ding M."/>
            <person name="Ye W."/>
            <person name="Kirkbride R."/>
            <person name="Jenkins J."/>
            <person name="Plott C."/>
            <person name="Lovell J."/>
            <person name="Lin Y.-M."/>
            <person name="Vaughn R."/>
            <person name="Liu B."/>
            <person name="Li W."/>
            <person name="Simpson S."/>
            <person name="Scheffler B."/>
            <person name="Saski C."/>
            <person name="Grover C."/>
            <person name="Hu G."/>
            <person name="Conover J."/>
            <person name="Carlson J."/>
            <person name="Shu S."/>
            <person name="Boston L."/>
            <person name="Williams M."/>
            <person name="Peterson D."/>
            <person name="Mcgee K."/>
            <person name="Jones D."/>
            <person name="Wendel J."/>
            <person name="Stelly D."/>
            <person name="Grimwood J."/>
            <person name="Schmutz J."/>
        </authorList>
    </citation>
    <scope>NUCLEOTIDE SEQUENCE [LARGE SCALE GENOMIC DNA]</scope>
    <source>
        <strain evidence="1">1808015.09</strain>
    </source>
</reference>
<evidence type="ECO:0000313" key="1">
    <source>
        <dbReference type="EMBL" id="TYH02250.1"/>
    </source>
</evidence>
<proteinExistence type="predicted"/>
<evidence type="ECO:0000313" key="2">
    <source>
        <dbReference type="Proteomes" id="UP000323506"/>
    </source>
</evidence>